<proteinExistence type="predicted"/>
<dbReference type="Proteomes" id="UP000184536">
    <property type="component" value="Unassembled WGS sequence"/>
</dbReference>
<organism evidence="2 3">
    <name type="scientific">Geosporobacter subterraneus DSM 17957</name>
    <dbReference type="NCBI Taxonomy" id="1121919"/>
    <lineage>
        <taxon>Bacteria</taxon>
        <taxon>Bacillati</taxon>
        <taxon>Bacillota</taxon>
        <taxon>Clostridia</taxon>
        <taxon>Peptostreptococcales</taxon>
        <taxon>Thermotaleaceae</taxon>
        <taxon>Geosporobacter</taxon>
    </lineage>
</organism>
<protein>
    <submittedName>
        <fullName evidence="2">Cupin domain-containing protein</fullName>
    </submittedName>
</protein>
<feature type="domain" description="Cupin type-2" evidence="1">
    <location>
        <begin position="32"/>
        <end position="92"/>
    </location>
</feature>
<dbReference type="InterPro" id="IPR052535">
    <property type="entry name" value="Bacilysin_H2HPP_isomerase"/>
</dbReference>
<evidence type="ECO:0000313" key="3">
    <source>
        <dbReference type="Proteomes" id="UP000184536"/>
    </source>
</evidence>
<dbReference type="InterPro" id="IPR014710">
    <property type="entry name" value="RmlC-like_jellyroll"/>
</dbReference>
<reference evidence="3" key="1">
    <citation type="submission" date="2016-11" db="EMBL/GenBank/DDBJ databases">
        <authorList>
            <person name="Varghese N."/>
            <person name="Submissions S."/>
        </authorList>
    </citation>
    <scope>NUCLEOTIDE SEQUENCE [LARGE SCALE GENOMIC DNA]</scope>
    <source>
        <strain evidence="3">DSM 17957</strain>
    </source>
</reference>
<dbReference type="Pfam" id="PF07883">
    <property type="entry name" value="Cupin_2"/>
    <property type="match status" value="1"/>
</dbReference>
<dbReference type="Gene3D" id="2.60.120.10">
    <property type="entry name" value="Jelly Rolls"/>
    <property type="match status" value="1"/>
</dbReference>
<sequence>MFFRNEEALIRKPAEGVVLKVVSYGGGLMMTEVTFEKGVSLPVHAHVHEQITYIAKGSFEFTLGEETKVVKQGDSIYIPSNMPHSVTALEDAVAVDAFTPQREDFK</sequence>
<dbReference type="InterPro" id="IPR011051">
    <property type="entry name" value="RmlC_Cupin_sf"/>
</dbReference>
<dbReference type="PANTHER" id="PTHR40112">
    <property type="entry name" value="H2HPP ISOMERASE"/>
    <property type="match status" value="1"/>
</dbReference>
<accession>A0A1M6LF36</accession>
<dbReference type="RefSeq" id="WP_110941749.1">
    <property type="nucleotide sequence ID" value="NZ_FQZV01000036.1"/>
</dbReference>
<keyword evidence="3" id="KW-1185">Reference proteome</keyword>
<dbReference type="STRING" id="1121919.SAMN02745975_02661"/>
<dbReference type="PIRSF" id="PIRSF029883">
    <property type="entry name" value="KdgF"/>
    <property type="match status" value="1"/>
</dbReference>
<dbReference type="OrthoDB" id="9811153at2"/>
<dbReference type="SUPFAM" id="SSF51182">
    <property type="entry name" value="RmlC-like cupins"/>
    <property type="match status" value="1"/>
</dbReference>
<dbReference type="InterPro" id="IPR013096">
    <property type="entry name" value="Cupin_2"/>
</dbReference>
<name>A0A1M6LF36_9FIRM</name>
<dbReference type="InterPro" id="IPR025499">
    <property type="entry name" value="KdgF"/>
</dbReference>
<dbReference type="AlphaFoldDB" id="A0A1M6LF36"/>
<dbReference type="EMBL" id="FQZV01000036">
    <property type="protein sequence ID" value="SHJ69833.1"/>
    <property type="molecule type" value="Genomic_DNA"/>
</dbReference>
<gene>
    <name evidence="2" type="ORF">SAMN02745975_02661</name>
</gene>
<dbReference type="PANTHER" id="PTHR40112:SF1">
    <property type="entry name" value="H2HPP ISOMERASE"/>
    <property type="match status" value="1"/>
</dbReference>
<evidence type="ECO:0000313" key="2">
    <source>
        <dbReference type="EMBL" id="SHJ69833.1"/>
    </source>
</evidence>
<evidence type="ECO:0000259" key="1">
    <source>
        <dbReference type="Pfam" id="PF07883"/>
    </source>
</evidence>
<dbReference type="CDD" id="cd02238">
    <property type="entry name" value="cupin_KdgF"/>
    <property type="match status" value="1"/>
</dbReference>